<comment type="caution">
    <text evidence="2">The sequence shown here is derived from an EMBL/GenBank/DDBJ whole genome shotgun (WGS) entry which is preliminary data.</text>
</comment>
<evidence type="ECO:0000313" key="3">
    <source>
        <dbReference type="Proteomes" id="UP000266178"/>
    </source>
</evidence>
<evidence type="ECO:0000313" key="2">
    <source>
        <dbReference type="EMBL" id="RIH93575.1"/>
    </source>
</evidence>
<dbReference type="OrthoDB" id="25761at2"/>
<dbReference type="RefSeq" id="WP_119355933.1">
    <property type="nucleotide sequence ID" value="NZ_BJXM01000009.1"/>
</dbReference>
<dbReference type="Pfam" id="PF13682">
    <property type="entry name" value="CZB"/>
    <property type="match status" value="1"/>
</dbReference>
<evidence type="ECO:0000259" key="1">
    <source>
        <dbReference type="Pfam" id="PF13682"/>
    </source>
</evidence>
<dbReference type="AlphaFoldDB" id="A0A399FCW4"/>
<protein>
    <submittedName>
        <fullName evidence="2">Chemoreceptor zinc-binding domain protein</fullName>
    </submittedName>
</protein>
<keyword evidence="3" id="KW-1185">Reference proteome</keyword>
<name>A0A399FCW4_9DEIN</name>
<organism evidence="2 3">
    <name type="scientific">Meiothermus granaticius NBRC 107808</name>
    <dbReference type="NCBI Taxonomy" id="1227551"/>
    <lineage>
        <taxon>Bacteria</taxon>
        <taxon>Thermotogati</taxon>
        <taxon>Deinococcota</taxon>
        <taxon>Deinococci</taxon>
        <taxon>Thermales</taxon>
        <taxon>Thermaceae</taxon>
        <taxon>Meiothermus</taxon>
    </lineage>
</organism>
<dbReference type="Gene3D" id="1.20.120.30">
    <property type="entry name" value="Aspartate receptor, ligand-binding domain"/>
    <property type="match status" value="1"/>
</dbReference>
<sequence length="150" mass="17371">MNLLSWIKSWNRKEAVEVPRLEDFEQQFMGLDVQAVIDAHLAWRKRLEGQILGTSSDELDLSLIMQDNQCVLGKWLYGQAARSTLALHSEYEALREAHRVFHLYAARVVQTLRMRGKEAAQAMLEADFDRLSKDIVFNLFSLVHKERALN</sequence>
<dbReference type="Proteomes" id="UP000266178">
    <property type="component" value="Unassembled WGS sequence"/>
</dbReference>
<proteinExistence type="predicted"/>
<dbReference type="EMBL" id="QWLB01000004">
    <property type="protein sequence ID" value="RIH93575.1"/>
    <property type="molecule type" value="Genomic_DNA"/>
</dbReference>
<dbReference type="InterPro" id="IPR025991">
    <property type="entry name" value="Chemoreceptor_zinc-bind_dom"/>
</dbReference>
<feature type="domain" description="Chemoreceptor zinc-binding" evidence="1">
    <location>
        <begin position="40"/>
        <end position="109"/>
    </location>
</feature>
<reference evidence="2 3" key="1">
    <citation type="submission" date="2018-08" db="EMBL/GenBank/DDBJ databases">
        <title>Meiothermus granaticius genome AF-68 sequencing project.</title>
        <authorList>
            <person name="Da Costa M.S."/>
            <person name="Albuquerque L."/>
            <person name="Raposo P."/>
            <person name="Froufe H.J.C."/>
            <person name="Barroso C.S."/>
            <person name="Egas C."/>
        </authorList>
    </citation>
    <scope>NUCLEOTIDE SEQUENCE [LARGE SCALE GENOMIC DNA]</scope>
    <source>
        <strain evidence="2 3">AF-68</strain>
    </source>
</reference>
<gene>
    <name evidence="2" type="ORF">Mgrana_00399</name>
</gene>
<keyword evidence="2" id="KW-0675">Receptor</keyword>
<accession>A0A399FCW4</accession>